<comment type="similarity">
    <text evidence="2 10">Belongs to the G-protein coupled receptor 1 family.</text>
</comment>
<accession>A0ABD1EX65</accession>
<feature type="transmembrane region" description="Helical" evidence="11">
    <location>
        <begin position="55"/>
        <end position="80"/>
    </location>
</feature>
<keyword evidence="8 10" id="KW-0675">Receptor</keyword>
<dbReference type="Gene3D" id="1.20.1070.10">
    <property type="entry name" value="Rhodopsin 7-helix transmembrane proteins"/>
    <property type="match status" value="1"/>
</dbReference>
<evidence type="ECO:0000256" key="7">
    <source>
        <dbReference type="ARBA" id="ARBA00023136"/>
    </source>
</evidence>
<evidence type="ECO:0000256" key="9">
    <source>
        <dbReference type="ARBA" id="ARBA00023224"/>
    </source>
</evidence>
<feature type="domain" description="G-protein coupled receptors family 1 profile" evidence="12">
    <location>
        <begin position="39"/>
        <end position="288"/>
    </location>
</feature>
<evidence type="ECO:0000256" key="11">
    <source>
        <dbReference type="SAM" id="Phobius"/>
    </source>
</evidence>
<dbReference type="CDD" id="cd15210">
    <property type="entry name" value="7tmA_GPR84-like"/>
    <property type="match status" value="1"/>
</dbReference>
<evidence type="ECO:0000313" key="14">
    <source>
        <dbReference type="Proteomes" id="UP001566132"/>
    </source>
</evidence>
<feature type="transmembrane region" description="Helical" evidence="11">
    <location>
        <begin position="188"/>
        <end position="212"/>
    </location>
</feature>
<evidence type="ECO:0000256" key="3">
    <source>
        <dbReference type="ARBA" id="ARBA00022475"/>
    </source>
</evidence>
<dbReference type="PANTHER" id="PTHR24228:SF63">
    <property type="entry name" value="G-PROTEIN COUPLED RECEPTOR MOODY"/>
    <property type="match status" value="1"/>
</dbReference>
<keyword evidence="9 10" id="KW-0807">Transducer</keyword>
<evidence type="ECO:0000313" key="13">
    <source>
        <dbReference type="EMBL" id="KAL1505622.1"/>
    </source>
</evidence>
<keyword evidence="4 10" id="KW-0812">Transmembrane</keyword>
<dbReference type="Proteomes" id="UP001566132">
    <property type="component" value="Unassembled WGS sequence"/>
</dbReference>
<evidence type="ECO:0000256" key="10">
    <source>
        <dbReference type="RuleBase" id="RU000688"/>
    </source>
</evidence>
<dbReference type="PROSITE" id="PS00237">
    <property type="entry name" value="G_PROTEIN_RECEP_F1_1"/>
    <property type="match status" value="1"/>
</dbReference>
<keyword evidence="7 11" id="KW-0472">Membrane</keyword>
<comment type="caution">
    <text evidence="13">The sequence shown here is derived from an EMBL/GenBank/DDBJ whole genome shotgun (WGS) entry which is preliminary data.</text>
</comment>
<keyword evidence="3" id="KW-1003">Cell membrane</keyword>
<dbReference type="PROSITE" id="PS50262">
    <property type="entry name" value="G_PROTEIN_RECEP_F1_2"/>
    <property type="match status" value="1"/>
</dbReference>
<evidence type="ECO:0000256" key="6">
    <source>
        <dbReference type="ARBA" id="ARBA00023040"/>
    </source>
</evidence>
<keyword evidence="5 11" id="KW-1133">Transmembrane helix</keyword>
<reference evidence="13 14" key="1">
    <citation type="submission" date="2024-05" db="EMBL/GenBank/DDBJ databases">
        <title>Genetic variation in Jamaican populations of the coffee berry borer (Hypothenemus hampei).</title>
        <authorList>
            <person name="Errbii M."/>
            <person name="Myrie A."/>
        </authorList>
    </citation>
    <scope>NUCLEOTIDE SEQUENCE [LARGE SCALE GENOMIC DNA]</scope>
    <source>
        <strain evidence="13">JA-Hopewell-2020-01-JO</strain>
        <tissue evidence="13">Whole body</tissue>
    </source>
</reference>
<evidence type="ECO:0000256" key="2">
    <source>
        <dbReference type="ARBA" id="ARBA00010663"/>
    </source>
</evidence>
<evidence type="ECO:0000256" key="5">
    <source>
        <dbReference type="ARBA" id="ARBA00022989"/>
    </source>
</evidence>
<dbReference type="InterPro" id="IPR000276">
    <property type="entry name" value="GPCR_Rhodpsn"/>
</dbReference>
<sequence>MEYGTTNRSQFSELVRFSRPMMTLAGTFTIIIMVVGVLGNLLTLVALIRHSKIRTVAAAFIASLCLSDLLFGFIVLPFSASQFFHGTWIHGEILCTMIPSLRYGTIGVSLLSIASISINRYILIAWPQLYTRIYTKTKVFFYVFLIWAFSYGLQIPTLLGKWGVYGMDEKLGTCSIKPDSNGNSSKTALFVIGFALPSIIIVLCYSNIFIVVRKSHKRLAQHSSNGGKFKRSEMKITKMVLVIFICFVVCYLPITIVKVFDNDVQQAPLHVLGYLLIYLASCVNPVVYVTMNKQYRYAYLETLKCHYNSNLESNTPGNTPTKTHGLSVAYLKNIVHNSSKV</sequence>
<keyword evidence="6 10" id="KW-0297">G-protein coupled receptor</keyword>
<protein>
    <recommendedName>
        <fullName evidence="12">G-protein coupled receptors family 1 profile domain-containing protein</fullName>
    </recommendedName>
</protein>
<feature type="transmembrane region" description="Helical" evidence="11">
    <location>
        <begin position="24"/>
        <end position="48"/>
    </location>
</feature>
<dbReference type="PRINTS" id="PR00237">
    <property type="entry name" value="GPCRRHODOPSN"/>
</dbReference>
<dbReference type="InterPro" id="IPR017452">
    <property type="entry name" value="GPCR_Rhodpsn_7TM"/>
</dbReference>
<organism evidence="13 14">
    <name type="scientific">Hypothenemus hampei</name>
    <name type="common">Coffee berry borer</name>
    <dbReference type="NCBI Taxonomy" id="57062"/>
    <lineage>
        <taxon>Eukaryota</taxon>
        <taxon>Metazoa</taxon>
        <taxon>Ecdysozoa</taxon>
        <taxon>Arthropoda</taxon>
        <taxon>Hexapoda</taxon>
        <taxon>Insecta</taxon>
        <taxon>Pterygota</taxon>
        <taxon>Neoptera</taxon>
        <taxon>Endopterygota</taxon>
        <taxon>Coleoptera</taxon>
        <taxon>Polyphaga</taxon>
        <taxon>Cucujiformia</taxon>
        <taxon>Curculionidae</taxon>
        <taxon>Scolytinae</taxon>
        <taxon>Hypothenemus</taxon>
    </lineage>
</organism>
<evidence type="ECO:0000256" key="1">
    <source>
        <dbReference type="ARBA" id="ARBA00004651"/>
    </source>
</evidence>
<dbReference type="GO" id="GO:0005886">
    <property type="term" value="C:plasma membrane"/>
    <property type="evidence" value="ECO:0007669"/>
    <property type="project" value="UniProtKB-SubCell"/>
</dbReference>
<dbReference type="GO" id="GO:0004930">
    <property type="term" value="F:G protein-coupled receptor activity"/>
    <property type="evidence" value="ECO:0007669"/>
    <property type="project" value="UniProtKB-KW"/>
</dbReference>
<name>A0ABD1EX65_HYPHA</name>
<feature type="transmembrane region" description="Helical" evidence="11">
    <location>
        <begin position="139"/>
        <end position="159"/>
    </location>
</feature>
<keyword evidence="14" id="KW-1185">Reference proteome</keyword>
<gene>
    <name evidence="13" type="ORF">ABEB36_005146</name>
</gene>
<evidence type="ECO:0000256" key="4">
    <source>
        <dbReference type="ARBA" id="ARBA00022692"/>
    </source>
</evidence>
<dbReference type="AlphaFoldDB" id="A0ABD1EX65"/>
<proteinExistence type="inferred from homology"/>
<evidence type="ECO:0000259" key="12">
    <source>
        <dbReference type="PROSITE" id="PS50262"/>
    </source>
</evidence>
<dbReference type="PANTHER" id="PTHR24228">
    <property type="entry name" value="B2 BRADYKININ RECEPTOR/ANGIOTENSIN II RECEPTOR"/>
    <property type="match status" value="1"/>
</dbReference>
<feature type="transmembrane region" description="Helical" evidence="11">
    <location>
        <begin position="100"/>
        <end position="118"/>
    </location>
</feature>
<evidence type="ECO:0000256" key="8">
    <source>
        <dbReference type="ARBA" id="ARBA00023170"/>
    </source>
</evidence>
<dbReference type="SUPFAM" id="SSF81321">
    <property type="entry name" value="Family A G protein-coupled receptor-like"/>
    <property type="match status" value="1"/>
</dbReference>
<dbReference type="Pfam" id="PF00001">
    <property type="entry name" value="7tm_1"/>
    <property type="match status" value="1"/>
</dbReference>
<feature type="transmembrane region" description="Helical" evidence="11">
    <location>
        <begin position="272"/>
        <end position="291"/>
    </location>
</feature>
<feature type="transmembrane region" description="Helical" evidence="11">
    <location>
        <begin position="239"/>
        <end position="260"/>
    </location>
</feature>
<dbReference type="SMART" id="SM01381">
    <property type="entry name" value="7TM_GPCR_Srsx"/>
    <property type="match status" value="1"/>
</dbReference>
<comment type="subcellular location">
    <subcellularLocation>
        <location evidence="1">Cell membrane</location>
        <topology evidence="1">Multi-pass membrane protein</topology>
    </subcellularLocation>
</comment>
<dbReference type="EMBL" id="JBDJPC010000004">
    <property type="protein sequence ID" value="KAL1505622.1"/>
    <property type="molecule type" value="Genomic_DNA"/>
</dbReference>